<name>A0ABP9V3H7_9BACT</name>
<evidence type="ECO:0000313" key="2">
    <source>
        <dbReference type="EMBL" id="GAA5497206.1"/>
    </source>
</evidence>
<dbReference type="RefSeq" id="WP_346189744.1">
    <property type="nucleotide sequence ID" value="NZ_BAABRL010000013.1"/>
</dbReference>
<dbReference type="Proteomes" id="UP001424741">
    <property type="component" value="Unassembled WGS sequence"/>
</dbReference>
<accession>A0ABP9V3H7</accession>
<evidence type="ECO:0000256" key="1">
    <source>
        <dbReference type="SAM" id="SignalP"/>
    </source>
</evidence>
<reference evidence="2 3" key="1">
    <citation type="submission" date="2024-02" db="EMBL/GenBank/DDBJ databases">
        <title>Rubritalea halochordaticola NBRC 107102.</title>
        <authorList>
            <person name="Ichikawa N."/>
            <person name="Katano-Makiyama Y."/>
            <person name="Hidaka K."/>
        </authorList>
    </citation>
    <scope>NUCLEOTIDE SEQUENCE [LARGE SCALE GENOMIC DNA]</scope>
    <source>
        <strain evidence="2 3">NBRC 107102</strain>
    </source>
</reference>
<keyword evidence="1" id="KW-0732">Signal</keyword>
<feature type="chain" id="PRO_5045985888" evidence="1">
    <location>
        <begin position="18"/>
        <end position="172"/>
    </location>
</feature>
<sequence>MRILKLILLLLPYIAVANPDGEVMRDPNSKVRWSLQQPLYGKLRFVPDKITKLRAEPTTWFGPDTKFKSFSLNQTSSTSSDRKPPIKNLGISIVGEGGRLSGSGEMVRLFDAEYPGTECEITFYQPPGQLKVDQSYLAATVVGKNSRTNWKVYIRFSTDNTVTSEQGAAPKP</sequence>
<proteinExistence type="predicted"/>
<protein>
    <submittedName>
        <fullName evidence="2">Uncharacterized protein</fullName>
    </submittedName>
</protein>
<comment type="caution">
    <text evidence="2">The sequence shown here is derived from an EMBL/GenBank/DDBJ whole genome shotgun (WGS) entry which is preliminary data.</text>
</comment>
<evidence type="ECO:0000313" key="3">
    <source>
        <dbReference type="Proteomes" id="UP001424741"/>
    </source>
</evidence>
<gene>
    <name evidence="2" type="ORF">Rhal01_03399</name>
</gene>
<organism evidence="2 3">
    <name type="scientific">Rubritalea halochordaticola</name>
    <dbReference type="NCBI Taxonomy" id="714537"/>
    <lineage>
        <taxon>Bacteria</taxon>
        <taxon>Pseudomonadati</taxon>
        <taxon>Verrucomicrobiota</taxon>
        <taxon>Verrucomicrobiia</taxon>
        <taxon>Verrucomicrobiales</taxon>
        <taxon>Rubritaleaceae</taxon>
        <taxon>Rubritalea</taxon>
    </lineage>
</organism>
<feature type="signal peptide" evidence="1">
    <location>
        <begin position="1"/>
        <end position="17"/>
    </location>
</feature>
<keyword evidence="3" id="KW-1185">Reference proteome</keyword>
<dbReference type="EMBL" id="BAABRL010000013">
    <property type="protein sequence ID" value="GAA5497206.1"/>
    <property type="molecule type" value="Genomic_DNA"/>
</dbReference>